<evidence type="ECO:0000259" key="1">
    <source>
        <dbReference type="Pfam" id="PF00144"/>
    </source>
</evidence>
<organism evidence="2 3">
    <name type="scientific">Dyadobacter beijingensis</name>
    <dbReference type="NCBI Taxonomy" id="365489"/>
    <lineage>
        <taxon>Bacteria</taxon>
        <taxon>Pseudomonadati</taxon>
        <taxon>Bacteroidota</taxon>
        <taxon>Cytophagia</taxon>
        <taxon>Cytophagales</taxon>
        <taxon>Spirosomataceae</taxon>
        <taxon>Dyadobacter</taxon>
    </lineage>
</organism>
<keyword evidence="3" id="KW-1185">Reference proteome</keyword>
<gene>
    <name evidence="2" type="ORF">GCM10010967_47500</name>
</gene>
<dbReference type="InterPro" id="IPR001466">
    <property type="entry name" value="Beta-lactam-related"/>
</dbReference>
<comment type="caution">
    <text evidence="2">The sequence shown here is derived from an EMBL/GenBank/DDBJ whole genome shotgun (WGS) entry which is preliminary data.</text>
</comment>
<dbReference type="Proteomes" id="UP000632339">
    <property type="component" value="Unassembled WGS sequence"/>
</dbReference>
<sequence>MNNAPPAGFTFPGTEGTFGQYLEAHKTVAFLIIRNDRIEYEKYFGSYDRESVIPSFSIAKSITSILIGCAIDDGLIGSVNDRVIKYVPELAANGFENVTVEHLLQMTSGIGFNEGYGNPFGDISTFYYGRNLRKAISKLKIVDEVGKKFEYQSGSAQVLGLVLERALKDETISHYLQDKIWVPLGMEFDASWSIDRRRNGLEKTFCCINVRARDLAKIGRLYLGNGDWNGKQIVSKGWVRQSTKVDTTNGSASNYQYQWWLPSSNGDFLAEGILGQLLYVNPSKNLIVVRLGSGDGGVDWKDFVQRLSVIY</sequence>
<dbReference type="InterPro" id="IPR050789">
    <property type="entry name" value="Diverse_Enzym_Activities"/>
</dbReference>
<dbReference type="SUPFAM" id="SSF56601">
    <property type="entry name" value="beta-lactamase/transpeptidase-like"/>
    <property type="match status" value="1"/>
</dbReference>
<dbReference type="EMBL" id="BMLI01000002">
    <property type="protein sequence ID" value="GGN06703.1"/>
    <property type="molecule type" value="Genomic_DNA"/>
</dbReference>
<name>A0ABQ2IC55_9BACT</name>
<reference evidence="3" key="1">
    <citation type="journal article" date="2019" name="Int. J. Syst. Evol. Microbiol.">
        <title>The Global Catalogue of Microorganisms (GCM) 10K type strain sequencing project: providing services to taxonomists for standard genome sequencing and annotation.</title>
        <authorList>
            <consortium name="The Broad Institute Genomics Platform"/>
            <consortium name="The Broad Institute Genome Sequencing Center for Infectious Disease"/>
            <person name="Wu L."/>
            <person name="Ma J."/>
        </authorList>
    </citation>
    <scope>NUCLEOTIDE SEQUENCE [LARGE SCALE GENOMIC DNA]</scope>
    <source>
        <strain evidence="3">CGMCC 1.6375</strain>
    </source>
</reference>
<dbReference type="Pfam" id="PF00144">
    <property type="entry name" value="Beta-lactamase"/>
    <property type="match status" value="1"/>
</dbReference>
<dbReference type="Gene3D" id="3.40.710.10">
    <property type="entry name" value="DD-peptidase/beta-lactamase superfamily"/>
    <property type="match status" value="1"/>
</dbReference>
<evidence type="ECO:0000313" key="3">
    <source>
        <dbReference type="Proteomes" id="UP000632339"/>
    </source>
</evidence>
<dbReference type="PANTHER" id="PTHR43283:SF14">
    <property type="entry name" value="BLL8153 PROTEIN"/>
    <property type="match status" value="1"/>
</dbReference>
<dbReference type="PANTHER" id="PTHR43283">
    <property type="entry name" value="BETA-LACTAMASE-RELATED"/>
    <property type="match status" value="1"/>
</dbReference>
<evidence type="ECO:0000313" key="2">
    <source>
        <dbReference type="EMBL" id="GGN06703.1"/>
    </source>
</evidence>
<accession>A0ABQ2IC55</accession>
<protein>
    <recommendedName>
        <fullName evidence="1">Beta-lactamase-related domain-containing protein</fullName>
    </recommendedName>
</protein>
<dbReference type="InterPro" id="IPR012338">
    <property type="entry name" value="Beta-lactam/transpept-like"/>
</dbReference>
<feature type="domain" description="Beta-lactamase-related" evidence="1">
    <location>
        <begin position="20"/>
        <end position="297"/>
    </location>
</feature>
<proteinExistence type="predicted"/>